<evidence type="ECO:0000313" key="1">
    <source>
        <dbReference type="EMBL" id="KAK5787240.1"/>
    </source>
</evidence>
<name>A0ABR0NA38_GOSAR</name>
<proteinExistence type="predicted"/>
<evidence type="ECO:0000313" key="2">
    <source>
        <dbReference type="Proteomes" id="UP001358586"/>
    </source>
</evidence>
<sequence>MALADPNLFSALQVQIQIVGGLQVPSEIVAALHYQIVYRIQDRAFNLSKYGIGDSLFISVNINDQPRCISTVEAKVDDKTKMVKDLINLFQKRLNDVAKEPAAPGQDFFSCLAQREKEIENLKEQIKIL</sequence>
<dbReference type="Proteomes" id="UP001358586">
    <property type="component" value="Chromosome 11"/>
</dbReference>
<dbReference type="PANTHER" id="PTHR48435:SF1">
    <property type="entry name" value="POLYPROTEIN"/>
    <property type="match status" value="1"/>
</dbReference>
<protein>
    <submittedName>
        <fullName evidence="1">Uncharacterized protein</fullName>
    </submittedName>
</protein>
<dbReference type="InterPro" id="IPR053098">
    <property type="entry name" value="Petuviruses_polyprotein"/>
</dbReference>
<keyword evidence="2" id="KW-1185">Reference proteome</keyword>
<organism evidence="1 2">
    <name type="scientific">Gossypium arboreum</name>
    <name type="common">Tree cotton</name>
    <name type="synonym">Gossypium nanking</name>
    <dbReference type="NCBI Taxonomy" id="29729"/>
    <lineage>
        <taxon>Eukaryota</taxon>
        <taxon>Viridiplantae</taxon>
        <taxon>Streptophyta</taxon>
        <taxon>Embryophyta</taxon>
        <taxon>Tracheophyta</taxon>
        <taxon>Spermatophyta</taxon>
        <taxon>Magnoliopsida</taxon>
        <taxon>eudicotyledons</taxon>
        <taxon>Gunneridae</taxon>
        <taxon>Pentapetalae</taxon>
        <taxon>rosids</taxon>
        <taxon>malvids</taxon>
        <taxon>Malvales</taxon>
        <taxon>Malvaceae</taxon>
        <taxon>Malvoideae</taxon>
        <taxon>Gossypium</taxon>
    </lineage>
</organism>
<comment type="caution">
    <text evidence="1">The sequence shown here is derived from an EMBL/GenBank/DDBJ whole genome shotgun (WGS) entry which is preliminary data.</text>
</comment>
<dbReference type="EMBL" id="JARKNE010000011">
    <property type="protein sequence ID" value="KAK5787240.1"/>
    <property type="molecule type" value="Genomic_DNA"/>
</dbReference>
<dbReference type="PANTHER" id="PTHR48435">
    <property type="entry name" value="POLYPROTEIN"/>
    <property type="match status" value="1"/>
</dbReference>
<accession>A0ABR0NA38</accession>
<reference evidence="1 2" key="1">
    <citation type="submission" date="2023-03" db="EMBL/GenBank/DDBJ databases">
        <title>WGS of Gossypium arboreum.</title>
        <authorList>
            <person name="Yu D."/>
        </authorList>
    </citation>
    <scope>NUCLEOTIDE SEQUENCE [LARGE SCALE GENOMIC DNA]</scope>
    <source>
        <tissue evidence="1">Leaf</tissue>
    </source>
</reference>
<gene>
    <name evidence="1" type="ORF">PVK06_041893</name>
</gene>